<dbReference type="EMBL" id="AZHB01000004">
    <property type="protein sequence ID" value="OAA70617.1"/>
    <property type="molecule type" value="Genomic_DNA"/>
</dbReference>
<dbReference type="Proteomes" id="UP000076744">
    <property type="component" value="Unassembled WGS sequence"/>
</dbReference>
<dbReference type="STRING" id="1081104.A0A168BW05"/>
<protein>
    <submittedName>
        <fullName evidence="1">Uncharacterized protein</fullName>
    </submittedName>
</protein>
<dbReference type="GeneID" id="30018883"/>
<proteinExistence type="predicted"/>
<accession>A0A168BW05</accession>
<dbReference type="OrthoDB" id="823504at2759"/>
<organism evidence="1 2">
    <name type="scientific">Cordyceps fumosorosea (strain ARSEF 2679)</name>
    <name type="common">Isaria fumosorosea</name>
    <dbReference type="NCBI Taxonomy" id="1081104"/>
    <lineage>
        <taxon>Eukaryota</taxon>
        <taxon>Fungi</taxon>
        <taxon>Dikarya</taxon>
        <taxon>Ascomycota</taxon>
        <taxon>Pezizomycotina</taxon>
        <taxon>Sordariomycetes</taxon>
        <taxon>Hypocreomycetidae</taxon>
        <taxon>Hypocreales</taxon>
        <taxon>Cordycipitaceae</taxon>
        <taxon>Cordyceps</taxon>
    </lineage>
</organism>
<keyword evidence="2" id="KW-1185">Reference proteome</keyword>
<comment type="caution">
    <text evidence="1">The sequence shown here is derived from an EMBL/GenBank/DDBJ whole genome shotgun (WGS) entry which is preliminary data.</text>
</comment>
<name>A0A168BW05_CORFA</name>
<gene>
    <name evidence="1" type="ORF">ISF_02591</name>
</gene>
<dbReference type="AlphaFoldDB" id="A0A168BW05"/>
<dbReference type="RefSeq" id="XP_018706904.1">
    <property type="nucleotide sequence ID" value="XM_018846197.1"/>
</dbReference>
<evidence type="ECO:0000313" key="1">
    <source>
        <dbReference type="EMBL" id="OAA70617.1"/>
    </source>
</evidence>
<sequence>MAVLELLLETKTRPTVVSVSHPRWYYNRVLRLAAGGGHDEVWNVLSAVRPLAEIYEDLDVQEQQIYDDLRVKVTGQGSKGIVELVEKFASLKDDRWKEAKLEGILGYALRRRNIALIELLLSYSSDEQRLRKRILEDGIGPAYTEEFQVCGSGS</sequence>
<evidence type="ECO:0000313" key="2">
    <source>
        <dbReference type="Proteomes" id="UP000076744"/>
    </source>
</evidence>
<reference evidence="1 2" key="1">
    <citation type="journal article" date="2016" name="Genome Biol. Evol.">
        <title>Divergent and convergent evolution of fungal pathogenicity.</title>
        <authorList>
            <person name="Shang Y."/>
            <person name="Xiao G."/>
            <person name="Zheng P."/>
            <person name="Cen K."/>
            <person name="Zhan S."/>
            <person name="Wang C."/>
        </authorList>
    </citation>
    <scope>NUCLEOTIDE SEQUENCE [LARGE SCALE GENOMIC DNA]</scope>
    <source>
        <strain evidence="1 2">ARSEF 2679</strain>
    </source>
</reference>